<evidence type="ECO:0000313" key="1">
    <source>
        <dbReference type="EMBL" id="PPE04310.1"/>
    </source>
</evidence>
<keyword evidence="2" id="KW-1185">Reference proteome</keyword>
<proteinExistence type="predicted"/>
<dbReference type="Proteomes" id="UP000237865">
    <property type="component" value="Unassembled WGS sequence"/>
</dbReference>
<comment type="caution">
    <text evidence="1">The sequence shown here is derived from an EMBL/GenBank/DDBJ whole genome shotgun (WGS) entry which is preliminary data.</text>
</comment>
<protein>
    <submittedName>
        <fullName evidence="1">Uncharacterized protein</fullName>
    </submittedName>
</protein>
<accession>A0A2S5RAJ2</accession>
<dbReference type="RefSeq" id="WP_028127067.1">
    <property type="nucleotide sequence ID" value="NZ_PHNE01000005.1"/>
</dbReference>
<sequence>MDKWKIETDQKNRIHIKKNNEGNFINKHEAVRLGQKMAKDNKAILLVHDQDDKEKKLIQFDYTNFLSPEEMYGKQISEMRIARAELVVAKVEIRKRKKQLKNSDKEERMENKNKVIFTRERFQKAKINFKNAKKKFKEMKKSQEKSDY</sequence>
<gene>
    <name evidence="1" type="ORF">ELUCI_v1c08310</name>
</gene>
<reference evidence="1 2" key="1">
    <citation type="submission" date="2017-11" db="EMBL/GenBank/DDBJ databases">
        <title>Genome sequence of Entomoplasma lucivorax PIPN-2 (ATCC 49196).</title>
        <authorList>
            <person name="Lo W.-S."/>
            <person name="Gasparich G.E."/>
            <person name="Kuo C.-H."/>
        </authorList>
    </citation>
    <scope>NUCLEOTIDE SEQUENCE [LARGE SCALE GENOMIC DNA]</scope>
    <source>
        <strain evidence="1 2">PIPN-2</strain>
    </source>
</reference>
<dbReference type="EMBL" id="PHNE01000005">
    <property type="protein sequence ID" value="PPE04310.1"/>
    <property type="molecule type" value="Genomic_DNA"/>
</dbReference>
<organism evidence="1 2">
    <name type="scientific">Williamsoniiplasma lucivorax</name>
    <dbReference type="NCBI Taxonomy" id="209274"/>
    <lineage>
        <taxon>Bacteria</taxon>
        <taxon>Bacillati</taxon>
        <taxon>Mycoplasmatota</taxon>
        <taxon>Mollicutes</taxon>
        <taxon>Entomoplasmatales</taxon>
        <taxon>Williamsoniiplasma</taxon>
    </lineage>
</organism>
<name>A0A2S5RAJ2_9MOLU</name>
<evidence type="ECO:0000313" key="2">
    <source>
        <dbReference type="Proteomes" id="UP000237865"/>
    </source>
</evidence>
<dbReference type="AlphaFoldDB" id="A0A2S5RAJ2"/>